<feature type="binding site" evidence="7">
    <location>
        <position position="64"/>
    </location>
    <ligand>
        <name>Mg(2+)</name>
        <dbReference type="ChEBI" id="CHEBI:18420"/>
    </ligand>
</feature>
<feature type="binding site" evidence="7">
    <location>
        <position position="54"/>
    </location>
    <ligand>
        <name>ATP</name>
        <dbReference type="ChEBI" id="CHEBI:30616"/>
    </ligand>
</feature>
<feature type="binding site" evidence="7">
    <location>
        <position position="56"/>
    </location>
    <ligand>
        <name>Mg(2+)</name>
        <dbReference type="ChEBI" id="CHEBI:18420"/>
    </ligand>
</feature>
<evidence type="ECO:0000256" key="5">
    <source>
        <dbReference type="ARBA" id="ARBA00022840"/>
    </source>
</evidence>
<dbReference type="GO" id="GO:0070490">
    <property type="term" value="P:protein pupylation"/>
    <property type="evidence" value="ECO:0007669"/>
    <property type="project" value="UniProtKB-UniRule"/>
</dbReference>
<keyword evidence="6 7" id="KW-0460">Magnesium</keyword>
<keyword evidence="4 7" id="KW-0833">Ubl conjugation pathway</keyword>
<dbReference type="GO" id="GO:0019941">
    <property type="term" value="P:modification-dependent protein catabolic process"/>
    <property type="evidence" value="ECO:0007669"/>
    <property type="project" value="UniProtKB-UniRule"/>
</dbReference>
<reference evidence="9 10" key="1">
    <citation type="submission" date="2015-06" db="EMBL/GenBank/DDBJ databases">
        <title>Investigation of pathophysiology for high-risk pregnancy and development of treatment modality based on it.</title>
        <authorList>
            <person name="Kim B.-C."/>
            <person name="Lim S."/>
        </authorList>
    </citation>
    <scope>NUCLEOTIDE SEQUENCE [LARGE SCALE GENOMIC DNA]</scope>
    <source>
        <strain evidence="9 10">AD1-86</strain>
    </source>
</reference>
<keyword evidence="5 7" id="KW-0067">ATP-binding</keyword>
<dbReference type="EC" id="6.3.1.19" evidence="7 8"/>
<dbReference type="Proteomes" id="UP000092596">
    <property type="component" value="Chromosome"/>
</dbReference>
<evidence type="ECO:0000256" key="1">
    <source>
        <dbReference type="ARBA" id="ARBA00022598"/>
    </source>
</evidence>
<dbReference type="UniPathway" id="UPA00998"/>
<dbReference type="STRING" id="1630135.DAD186_10820"/>
<proteinExistence type="inferred from homology"/>
<keyword evidence="2 7" id="KW-0479">Metal-binding</keyword>
<dbReference type="Pfam" id="PF03136">
    <property type="entry name" value="Pup_ligase"/>
    <property type="match status" value="1"/>
</dbReference>
<keyword evidence="3 7" id="KW-0547">Nucleotide-binding</keyword>
<evidence type="ECO:0000313" key="10">
    <source>
        <dbReference type="Proteomes" id="UP000092596"/>
    </source>
</evidence>
<feature type="binding site" evidence="7">
    <location>
        <position position="9"/>
    </location>
    <ligand>
        <name>Mg(2+)</name>
        <dbReference type="ChEBI" id="CHEBI:18420"/>
    </ligand>
</feature>
<keyword evidence="1 7" id="KW-0436">Ligase</keyword>
<dbReference type="PATRIC" id="fig|1630135.4.peg.1084"/>
<dbReference type="GO" id="GO:0016879">
    <property type="term" value="F:ligase activity, forming carbon-nitrogen bonds"/>
    <property type="evidence" value="ECO:0007669"/>
    <property type="project" value="UniProtKB-UniRule"/>
</dbReference>
<dbReference type="PANTHER" id="PTHR42307:SF3">
    <property type="entry name" value="PUP--PROTEIN LIGASE"/>
    <property type="match status" value="1"/>
</dbReference>
<dbReference type="GO" id="GO:0010498">
    <property type="term" value="P:proteasomal protein catabolic process"/>
    <property type="evidence" value="ECO:0007669"/>
    <property type="project" value="UniProtKB-UniRule"/>
</dbReference>
<organism evidence="9 10">
    <name type="scientific">Dermabacter vaginalis</name>
    <dbReference type="NCBI Taxonomy" id="1630135"/>
    <lineage>
        <taxon>Bacteria</taxon>
        <taxon>Bacillati</taxon>
        <taxon>Actinomycetota</taxon>
        <taxon>Actinomycetes</taxon>
        <taxon>Micrococcales</taxon>
        <taxon>Dermabacteraceae</taxon>
        <taxon>Dermabacter</taxon>
    </lineage>
</organism>
<sequence length="462" mass="51349">MKRRVGGLETEFGLLAVSKDGRQALEPEAAARELFRPVVAWGRSSNVFLTNAGRLYLDVGSHPEYATAECDDPWEIVAQERAGERELHALVQEANARLSSDGFDARIHLFKNNADSQGNSFGSHENYLVERRGEFTRLPSLLVPFLITRQIVTGAGGVLEGEGGPVFGFSLRADHMWETVSSATTRARPIINTRDEPHGDPSRFRRLHVISGDSTMSEVSTWLRFAMTFAVLRFIEDGHAFPDFELADPISDIRRIARDLTASEPLKLKNGGVSTALSIQRAYFSALARTYDDLDERMMDTWDRGLRALETGDFSLVNRELDWAIKHDLFTTVARRRGLALDAPEIQRLELAYHDIDPEHGVFYALKRRGLAPSVVSEERVEKACHTGPSTTRAHLRSKVLKAARDRGVDIAVDWTTVRPNAPGALPITLLDPFETENPQIEALLVTLGENSSAPAELKGLQ</sequence>
<comment type="pathway">
    <text evidence="7">Protein modification; protein pupylation.</text>
</comment>
<keyword evidence="9" id="KW-0647">Proteasome</keyword>
<accession>A0A1B0ZIF7</accession>
<feature type="binding site" evidence="7">
    <location>
        <position position="67"/>
    </location>
    <ligand>
        <name>ATP</name>
        <dbReference type="ChEBI" id="CHEBI:30616"/>
    </ligand>
</feature>
<dbReference type="HAMAP" id="MF_02111">
    <property type="entry name" value="Pup_ligase"/>
    <property type="match status" value="1"/>
</dbReference>
<dbReference type="RefSeq" id="WP_065247800.1">
    <property type="nucleotide sequence ID" value="NZ_CP012117.1"/>
</dbReference>
<dbReference type="PANTHER" id="PTHR42307">
    <property type="entry name" value="PUP DEAMIDASE/DEPUPYLASE"/>
    <property type="match status" value="1"/>
</dbReference>
<dbReference type="EMBL" id="CP012117">
    <property type="protein sequence ID" value="ANP27632.1"/>
    <property type="molecule type" value="Genomic_DNA"/>
</dbReference>
<evidence type="ECO:0000256" key="2">
    <source>
        <dbReference type="ARBA" id="ARBA00022723"/>
    </source>
</evidence>
<dbReference type="GO" id="GO:0005524">
    <property type="term" value="F:ATP binding"/>
    <property type="evidence" value="ECO:0007669"/>
    <property type="project" value="UniProtKB-UniRule"/>
</dbReference>
<comment type="miscellaneous">
    <text evidence="7">The reaction mechanism probably proceeds via the activation of Pup by phosphorylation of its C-terminal glutamate, which is then subject to nucleophilic attack by the substrate lysine, resulting in an isopeptide bond and the release of phosphate as a good leaving group.</text>
</comment>
<name>A0A1B0ZIF7_9MICO</name>
<protein>
    <recommendedName>
        <fullName evidence="7 8">Pup--protein ligase</fullName>
        <ecNumber evidence="7 8">6.3.1.19</ecNumber>
    </recommendedName>
    <alternativeName>
        <fullName evidence="7">Proteasome accessory factor A</fullName>
    </alternativeName>
    <alternativeName>
        <fullName evidence="7">Pup-conjugating enzyme</fullName>
    </alternativeName>
</protein>
<evidence type="ECO:0000256" key="7">
    <source>
        <dbReference type="HAMAP-Rule" id="MF_02111"/>
    </source>
</evidence>
<dbReference type="GO" id="GO:0019787">
    <property type="term" value="F:ubiquitin-like protein transferase activity"/>
    <property type="evidence" value="ECO:0007669"/>
    <property type="project" value="UniProtKB-UniRule"/>
</dbReference>
<feature type="binding site" evidence="7">
    <location>
        <position position="415"/>
    </location>
    <ligand>
        <name>ATP</name>
        <dbReference type="ChEBI" id="CHEBI:30616"/>
    </ligand>
</feature>
<dbReference type="InterPro" id="IPR004347">
    <property type="entry name" value="Pup_ligase/deamidase"/>
</dbReference>
<evidence type="ECO:0000256" key="3">
    <source>
        <dbReference type="ARBA" id="ARBA00022741"/>
    </source>
</evidence>
<comment type="catalytic activity">
    <reaction evidence="7">
        <text>ATP + [prokaryotic ubiquitin-like protein]-L-glutamate + [protein]-L-lysine = ADP + phosphate + N(6)-([prokaryotic ubiquitin-like protein]-gamma-L-glutamyl)-[protein]-L-lysine.</text>
        <dbReference type="EC" id="6.3.1.19"/>
    </reaction>
</comment>
<evidence type="ECO:0000256" key="4">
    <source>
        <dbReference type="ARBA" id="ARBA00022786"/>
    </source>
</evidence>
<dbReference type="AlphaFoldDB" id="A0A1B0ZIF7"/>
<feature type="active site" description="Proton acceptor" evidence="7">
    <location>
        <position position="58"/>
    </location>
</feature>
<dbReference type="NCBIfam" id="TIGR03686">
    <property type="entry name" value="pupylate_PafA"/>
    <property type="match status" value="1"/>
</dbReference>
<comment type="similarity">
    <text evidence="7">Belongs to the Pup ligase/Pup deamidase family. Pup-conjugating enzyme subfamily.</text>
</comment>
<evidence type="ECO:0000256" key="8">
    <source>
        <dbReference type="NCBIfam" id="TIGR03686"/>
    </source>
</evidence>
<dbReference type="GO" id="GO:0000502">
    <property type="term" value="C:proteasome complex"/>
    <property type="evidence" value="ECO:0007669"/>
    <property type="project" value="UniProtKB-KW"/>
</dbReference>
<dbReference type="KEGG" id="dva:DAD186_10820"/>
<comment type="pathway">
    <text evidence="7">Protein degradation; proteasomal Pup-dependent pathway.</text>
</comment>
<comment type="function">
    <text evidence="7">Catalyzes the covalent attachment of the prokaryotic ubiquitin-like protein modifier Pup to the proteasomal substrate proteins, thereby targeting them for proteasomal degradation. This tagging system is termed pupylation. The ligation reaction involves the side-chain carboxylate of the C-terminal glutamate of Pup and the side-chain amino group of a substrate lysine.</text>
</comment>
<evidence type="ECO:0000256" key="6">
    <source>
        <dbReference type="ARBA" id="ARBA00022842"/>
    </source>
</evidence>
<gene>
    <name evidence="7" type="primary">pafA</name>
    <name evidence="9" type="ORF">DAD186_10820</name>
</gene>
<dbReference type="UniPathway" id="UPA00997"/>
<evidence type="ECO:0000313" key="9">
    <source>
        <dbReference type="EMBL" id="ANP27632.1"/>
    </source>
</evidence>
<dbReference type="GO" id="GO:0000287">
    <property type="term" value="F:magnesium ion binding"/>
    <property type="evidence" value="ECO:0007669"/>
    <property type="project" value="UniProtKB-UniRule"/>
</dbReference>
<dbReference type="InterPro" id="IPR022279">
    <property type="entry name" value="Pup_ligase"/>
</dbReference>